<dbReference type="InterPro" id="IPR002347">
    <property type="entry name" value="SDR_fam"/>
</dbReference>
<dbReference type="CDD" id="cd05233">
    <property type="entry name" value="SDR_c"/>
    <property type="match status" value="1"/>
</dbReference>
<gene>
    <name evidence="4" type="ORF">H1B31_10715</name>
</gene>
<feature type="domain" description="Ketoreductase" evidence="3">
    <location>
        <begin position="14"/>
        <end position="193"/>
    </location>
</feature>
<dbReference type="PRINTS" id="PR00081">
    <property type="entry name" value="GDHRDH"/>
</dbReference>
<dbReference type="InterPro" id="IPR020904">
    <property type="entry name" value="Sc_DH/Rdtase_CS"/>
</dbReference>
<proteinExistence type="inferred from homology"/>
<keyword evidence="2" id="KW-0560">Oxidoreductase</keyword>
<name>A0A7G7VJK2_9FIRM</name>
<dbReference type="PANTHER" id="PTHR43975:SF2">
    <property type="entry name" value="EG:BACR7A4.14 PROTEIN-RELATED"/>
    <property type="match status" value="1"/>
</dbReference>
<dbReference type="EMBL" id="CP060204">
    <property type="protein sequence ID" value="QNH54295.1"/>
    <property type="molecule type" value="Genomic_DNA"/>
</dbReference>
<dbReference type="NCBIfam" id="NF005559">
    <property type="entry name" value="PRK07231.1"/>
    <property type="match status" value="1"/>
</dbReference>
<dbReference type="GO" id="GO:0016491">
    <property type="term" value="F:oxidoreductase activity"/>
    <property type="evidence" value="ECO:0007669"/>
    <property type="project" value="UniProtKB-KW"/>
</dbReference>
<dbReference type="SMART" id="SM00822">
    <property type="entry name" value="PKS_KR"/>
    <property type="match status" value="1"/>
</dbReference>
<dbReference type="GO" id="GO:0008206">
    <property type="term" value="P:bile acid metabolic process"/>
    <property type="evidence" value="ECO:0007669"/>
    <property type="project" value="UniProtKB-ARBA"/>
</dbReference>
<protein>
    <submittedName>
        <fullName evidence="4">SDR family oxidoreductase</fullName>
    </submittedName>
</protein>
<reference evidence="4 5" key="1">
    <citation type="submission" date="2020-07" db="EMBL/GenBank/DDBJ databases">
        <title>Complete genome and description of Selenomonas timonensis sp. nov., a new bacterium isolated from a gingivitis subject.</title>
        <authorList>
            <person name="Antezack A."/>
        </authorList>
    </citation>
    <scope>NUCLEOTIDE SEQUENCE [LARGE SCALE GENOMIC DNA]</scope>
    <source>
        <strain evidence="4 5">Marseille-Q3039</strain>
    </source>
</reference>
<dbReference type="Gene3D" id="3.40.50.720">
    <property type="entry name" value="NAD(P)-binding Rossmann-like Domain"/>
    <property type="match status" value="1"/>
</dbReference>
<dbReference type="InterPro" id="IPR036291">
    <property type="entry name" value="NAD(P)-bd_dom_sf"/>
</dbReference>
<evidence type="ECO:0000256" key="2">
    <source>
        <dbReference type="ARBA" id="ARBA00023002"/>
    </source>
</evidence>
<dbReference type="AlphaFoldDB" id="A0A7G7VJK2"/>
<dbReference type="Pfam" id="PF13561">
    <property type="entry name" value="adh_short_C2"/>
    <property type="match status" value="1"/>
</dbReference>
<dbReference type="PANTHER" id="PTHR43975">
    <property type="entry name" value="ZGC:101858"/>
    <property type="match status" value="1"/>
</dbReference>
<dbReference type="FunFam" id="3.40.50.720:FF:000084">
    <property type="entry name" value="Short-chain dehydrogenase reductase"/>
    <property type="match status" value="1"/>
</dbReference>
<dbReference type="KEGG" id="stim:H1B31_10715"/>
<dbReference type="Proteomes" id="UP000515480">
    <property type="component" value="Chromosome"/>
</dbReference>
<evidence type="ECO:0000313" key="5">
    <source>
        <dbReference type="Proteomes" id="UP000515480"/>
    </source>
</evidence>
<dbReference type="RefSeq" id="WP_185980308.1">
    <property type="nucleotide sequence ID" value="NZ_CP060204.1"/>
</dbReference>
<dbReference type="PROSITE" id="PS00061">
    <property type="entry name" value="ADH_SHORT"/>
    <property type="match status" value="1"/>
</dbReference>
<sequence length="258" mass="26938">MEQNIFTRDAFVGKTALISGGTSGIGLAAAEIFLAGGASVMLVGRDAARGQTALAQLSAGERAQFTRSDVRRTEDCHRAAEETVHVFGDIDILVNSAGIYVEGALDDLTEETLDDLIATNVKGTFHLTQATLPHLRSTLGNIVNVASDAGLHGNYFCAAYAATKGAVIAFTRSLALDLAGDQVRVNAVAPADILTPLTERQLSSQRAREEQLREMASVYPLGRIGTPCEAAAVIAFLASPAAGWVTGSVYCVDGGLTA</sequence>
<dbReference type="PRINTS" id="PR00080">
    <property type="entry name" value="SDRFAMILY"/>
</dbReference>
<comment type="similarity">
    <text evidence="1">Belongs to the short-chain dehydrogenases/reductases (SDR) family.</text>
</comment>
<dbReference type="SUPFAM" id="SSF51735">
    <property type="entry name" value="NAD(P)-binding Rossmann-fold domains"/>
    <property type="match status" value="1"/>
</dbReference>
<dbReference type="InterPro" id="IPR057326">
    <property type="entry name" value="KR_dom"/>
</dbReference>
<keyword evidence="5" id="KW-1185">Reference proteome</keyword>
<evidence type="ECO:0000313" key="4">
    <source>
        <dbReference type="EMBL" id="QNH54295.1"/>
    </source>
</evidence>
<evidence type="ECO:0000259" key="3">
    <source>
        <dbReference type="SMART" id="SM00822"/>
    </source>
</evidence>
<organism evidence="4 5">
    <name type="scientific">Selenomonas timonae</name>
    <dbReference type="NCBI Taxonomy" id="2754044"/>
    <lineage>
        <taxon>Bacteria</taxon>
        <taxon>Bacillati</taxon>
        <taxon>Bacillota</taxon>
        <taxon>Negativicutes</taxon>
        <taxon>Selenomonadales</taxon>
        <taxon>Selenomonadaceae</taxon>
        <taxon>Selenomonas</taxon>
    </lineage>
</organism>
<evidence type="ECO:0000256" key="1">
    <source>
        <dbReference type="ARBA" id="ARBA00006484"/>
    </source>
</evidence>
<accession>A0A7G7VJK2</accession>